<feature type="domain" description="SCP" evidence="2">
    <location>
        <begin position="143"/>
        <end position="270"/>
    </location>
</feature>
<name>A0A4Z0C105_9BURK</name>
<protein>
    <submittedName>
        <fullName evidence="3">CAP domain-containing protein</fullName>
    </submittedName>
</protein>
<feature type="chain" id="PRO_5021478674" evidence="1">
    <location>
        <begin position="22"/>
        <end position="273"/>
    </location>
</feature>
<dbReference type="InterPro" id="IPR035940">
    <property type="entry name" value="CAP_sf"/>
</dbReference>
<organism evidence="3 4">
    <name type="scientific">Ramlibacter henchirensis</name>
    <dbReference type="NCBI Taxonomy" id="204072"/>
    <lineage>
        <taxon>Bacteria</taxon>
        <taxon>Pseudomonadati</taxon>
        <taxon>Pseudomonadota</taxon>
        <taxon>Betaproteobacteria</taxon>
        <taxon>Burkholderiales</taxon>
        <taxon>Comamonadaceae</taxon>
        <taxon>Ramlibacter</taxon>
    </lineage>
</organism>
<gene>
    <name evidence="3" type="ORF">EZ313_01075</name>
</gene>
<dbReference type="EMBL" id="SMLM01000001">
    <property type="protein sequence ID" value="TFZ05297.1"/>
    <property type="molecule type" value="Genomic_DNA"/>
</dbReference>
<sequence>MSWHALFACVPLGLAACAATAQQDDLLAALGRARQQCGAPAPLKPNARLDDAARRLSQGASLERALQGSGYRAQRSFQWNFSGYRSPQAVAQALAPSQCRALGDAALREVGVQRSGNSYWIIAAVPFDPPAVAEANGVAERVLALVNQARSQPRRCGSESFSPAGPLALNAQLTQAAAVHAQSMARFGYLEHHGRDGSSPADRIGRAGYNWRSVGENVAMGQTTPERVVQEWLKSPEHCSNIMEARFTEMGVAFAVNTASEGGIYWAQTFGRR</sequence>
<dbReference type="Proteomes" id="UP000298180">
    <property type="component" value="Unassembled WGS sequence"/>
</dbReference>
<dbReference type="PANTHER" id="PTHR31157:SF1">
    <property type="entry name" value="SCP DOMAIN-CONTAINING PROTEIN"/>
    <property type="match status" value="1"/>
</dbReference>
<dbReference type="SUPFAM" id="SSF55797">
    <property type="entry name" value="PR-1-like"/>
    <property type="match status" value="1"/>
</dbReference>
<dbReference type="Gene3D" id="3.40.33.10">
    <property type="entry name" value="CAP"/>
    <property type="match status" value="1"/>
</dbReference>
<evidence type="ECO:0000259" key="2">
    <source>
        <dbReference type="Pfam" id="PF00188"/>
    </source>
</evidence>
<proteinExistence type="predicted"/>
<dbReference type="PANTHER" id="PTHR31157">
    <property type="entry name" value="SCP DOMAIN-CONTAINING PROTEIN"/>
    <property type="match status" value="1"/>
</dbReference>
<keyword evidence="4" id="KW-1185">Reference proteome</keyword>
<evidence type="ECO:0000313" key="3">
    <source>
        <dbReference type="EMBL" id="TFZ05297.1"/>
    </source>
</evidence>
<comment type="caution">
    <text evidence="3">The sequence shown here is derived from an EMBL/GenBank/DDBJ whole genome shotgun (WGS) entry which is preliminary data.</text>
</comment>
<dbReference type="CDD" id="cd05379">
    <property type="entry name" value="CAP_bacterial"/>
    <property type="match status" value="1"/>
</dbReference>
<evidence type="ECO:0000313" key="4">
    <source>
        <dbReference type="Proteomes" id="UP000298180"/>
    </source>
</evidence>
<dbReference type="Pfam" id="PF00188">
    <property type="entry name" value="CAP"/>
    <property type="match status" value="1"/>
</dbReference>
<dbReference type="RefSeq" id="WP_135261378.1">
    <property type="nucleotide sequence ID" value="NZ_SMLM01000001.1"/>
</dbReference>
<feature type="signal peptide" evidence="1">
    <location>
        <begin position="1"/>
        <end position="21"/>
    </location>
</feature>
<reference evidence="3 4" key="1">
    <citation type="submission" date="2019-03" db="EMBL/GenBank/DDBJ databases">
        <title>Ramlibacter henchirensis DSM 14656, whole genome shotgun sequence.</title>
        <authorList>
            <person name="Zhang X."/>
            <person name="Feng G."/>
            <person name="Zhu H."/>
        </authorList>
    </citation>
    <scope>NUCLEOTIDE SEQUENCE [LARGE SCALE GENOMIC DNA]</scope>
    <source>
        <strain evidence="3 4">DSM 14656</strain>
    </source>
</reference>
<keyword evidence="1" id="KW-0732">Signal</keyword>
<dbReference type="OrthoDB" id="68195at2"/>
<evidence type="ECO:0000256" key="1">
    <source>
        <dbReference type="SAM" id="SignalP"/>
    </source>
</evidence>
<dbReference type="AlphaFoldDB" id="A0A4Z0C105"/>
<dbReference type="InterPro" id="IPR014044">
    <property type="entry name" value="CAP_dom"/>
</dbReference>
<accession>A0A4Z0C105</accession>